<comment type="caution">
    <text evidence="1">The sequence shown here is derived from an EMBL/GenBank/DDBJ whole genome shotgun (WGS) entry which is preliminary data.</text>
</comment>
<reference evidence="1 2" key="1">
    <citation type="submission" date="2024-03" db="EMBL/GenBank/DDBJ databases">
        <title>The Acrasis kona genome and developmental transcriptomes reveal deep origins of eukaryotic multicellular pathways.</title>
        <authorList>
            <person name="Sheikh S."/>
            <person name="Fu C.-J."/>
            <person name="Brown M.W."/>
            <person name="Baldauf S.L."/>
        </authorList>
    </citation>
    <scope>NUCLEOTIDE SEQUENCE [LARGE SCALE GENOMIC DNA]</scope>
    <source>
        <strain evidence="1 2">ATCC MYA-3509</strain>
    </source>
</reference>
<accession>A0AAW2Z8W1</accession>
<protein>
    <submittedName>
        <fullName evidence="1">Uncharacterized protein</fullName>
    </submittedName>
</protein>
<organism evidence="1 2">
    <name type="scientific">Acrasis kona</name>
    <dbReference type="NCBI Taxonomy" id="1008807"/>
    <lineage>
        <taxon>Eukaryota</taxon>
        <taxon>Discoba</taxon>
        <taxon>Heterolobosea</taxon>
        <taxon>Tetramitia</taxon>
        <taxon>Eutetramitia</taxon>
        <taxon>Acrasidae</taxon>
        <taxon>Acrasis</taxon>
    </lineage>
</organism>
<gene>
    <name evidence="1" type="ORF">AKO1_003245</name>
</gene>
<name>A0AAW2Z8W1_9EUKA</name>
<keyword evidence="2" id="KW-1185">Reference proteome</keyword>
<dbReference type="AlphaFoldDB" id="A0AAW2Z8W1"/>
<evidence type="ECO:0000313" key="2">
    <source>
        <dbReference type="Proteomes" id="UP001431209"/>
    </source>
</evidence>
<evidence type="ECO:0000313" key="1">
    <source>
        <dbReference type="EMBL" id="KAL0485779.1"/>
    </source>
</evidence>
<dbReference type="EMBL" id="JAOPGA020001165">
    <property type="protein sequence ID" value="KAL0485779.1"/>
    <property type="molecule type" value="Genomic_DNA"/>
</dbReference>
<dbReference type="Proteomes" id="UP001431209">
    <property type="component" value="Unassembled WGS sequence"/>
</dbReference>
<proteinExistence type="predicted"/>
<sequence length="67" mass="7281">MAIQPKLPPHPTKFGLMASGRIPFMGRHITVPVLGSSKVNVGIFLCIASVILKVFSPDDHFREGGEH</sequence>